<organism evidence="3 4">
    <name type="scientific">Cylicostephanus goldi</name>
    <name type="common">Nematode worm</name>
    <dbReference type="NCBI Taxonomy" id="71465"/>
    <lineage>
        <taxon>Eukaryota</taxon>
        <taxon>Metazoa</taxon>
        <taxon>Ecdysozoa</taxon>
        <taxon>Nematoda</taxon>
        <taxon>Chromadorea</taxon>
        <taxon>Rhabditida</taxon>
        <taxon>Rhabditina</taxon>
        <taxon>Rhabditomorpha</taxon>
        <taxon>Strongyloidea</taxon>
        <taxon>Strongylidae</taxon>
        <taxon>Cylicostephanus</taxon>
    </lineage>
</organism>
<evidence type="ECO:0000256" key="1">
    <source>
        <dbReference type="SAM" id="MobiDB-lite"/>
    </source>
</evidence>
<evidence type="ECO:0000259" key="2">
    <source>
        <dbReference type="Pfam" id="PF05649"/>
    </source>
</evidence>
<proteinExistence type="predicted"/>
<feature type="domain" description="Peptidase M13 N-terminal" evidence="2">
    <location>
        <begin position="6"/>
        <end position="41"/>
    </location>
</feature>
<reference evidence="3 4" key="1">
    <citation type="submission" date="2018-11" db="EMBL/GenBank/DDBJ databases">
        <authorList>
            <consortium name="Pathogen Informatics"/>
        </authorList>
    </citation>
    <scope>NUCLEOTIDE SEQUENCE [LARGE SCALE GENOMIC DNA]</scope>
</reference>
<dbReference type="GO" id="GO:0006508">
    <property type="term" value="P:proteolysis"/>
    <property type="evidence" value="ECO:0007669"/>
    <property type="project" value="InterPro"/>
</dbReference>
<dbReference type="Gene3D" id="1.10.1380.10">
    <property type="entry name" value="Neutral endopeptidase , domain2"/>
    <property type="match status" value="1"/>
</dbReference>
<dbReference type="GO" id="GO:0008237">
    <property type="term" value="F:metallopeptidase activity"/>
    <property type="evidence" value="ECO:0007669"/>
    <property type="project" value="InterPro"/>
</dbReference>
<dbReference type="Pfam" id="PF05649">
    <property type="entry name" value="Peptidase_M13_N"/>
    <property type="match status" value="1"/>
</dbReference>
<name>A0A3P6RFD4_CYLGO</name>
<dbReference type="SUPFAM" id="SSF55486">
    <property type="entry name" value="Metalloproteases ('zincins'), catalytic domain"/>
    <property type="match status" value="1"/>
</dbReference>
<dbReference type="InterPro" id="IPR008753">
    <property type="entry name" value="Peptidase_M13_N"/>
</dbReference>
<dbReference type="AlphaFoldDB" id="A0A3P6RFD4"/>
<evidence type="ECO:0000313" key="3">
    <source>
        <dbReference type="EMBL" id="VDK52425.1"/>
    </source>
</evidence>
<dbReference type="InterPro" id="IPR042089">
    <property type="entry name" value="Peptidase_M13_dom_2"/>
</dbReference>
<keyword evidence="4" id="KW-1185">Reference proteome</keyword>
<feature type="region of interest" description="Disordered" evidence="1">
    <location>
        <begin position="1"/>
        <end position="24"/>
    </location>
</feature>
<accession>A0A3P6RFD4</accession>
<dbReference type="Proteomes" id="UP000271889">
    <property type="component" value="Unassembled WGS sequence"/>
</dbReference>
<dbReference type="Gene3D" id="3.40.390.10">
    <property type="entry name" value="Collagenase (Catalytic Domain)"/>
    <property type="match status" value="1"/>
</dbReference>
<evidence type="ECO:0000313" key="4">
    <source>
        <dbReference type="Proteomes" id="UP000271889"/>
    </source>
</evidence>
<gene>
    <name evidence="3" type="ORF">CGOC_LOCUS2370</name>
</gene>
<dbReference type="EMBL" id="UYRV01005256">
    <property type="protein sequence ID" value="VDK52425.1"/>
    <property type="molecule type" value="Genomic_DNA"/>
</dbReference>
<protein>
    <recommendedName>
        <fullName evidence="2">Peptidase M13 N-terminal domain-containing protein</fullName>
    </recommendedName>
</protein>
<sequence length="43" mass="4980">MDDEPQFTCGNWIAENPIPENKPTYSQTAMLTDKVEEQMRGTY</sequence>
<dbReference type="InterPro" id="IPR024079">
    <property type="entry name" value="MetalloPept_cat_dom_sf"/>
</dbReference>